<dbReference type="Proteomes" id="UP001073227">
    <property type="component" value="Unassembled WGS sequence"/>
</dbReference>
<keyword evidence="2" id="KW-1185">Reference proteome</keyword>
<comment type="caution">
    <text evidence="1">The sequence shown here is derived from an EMBL/GenBank/DDBJ whole genome shotgun (WGS) entry which is preliminary data.</text>
</comment>
<accession>A0ABT3ZF46</accession>
<proteinExistence type="predicted"/>
<protein>
    <recommendedName>
        <fullName evidence="3">Antifreeze protein</fullName>
    </recommendedName>
</protein>
<organism evidence="1 2">
    <name type="scientific">Hoeflea algicola</name>
    <dbReference type="NCBI Taxonomy" id="2983763"/>
    <lineage>
        <taxon>Bacteria</taxon>
        <taxon>Pseudomonadati</taxon>
        <taxon>Pseudomonadota</taxon>
        <taxon>Alphaproteobacteria</taxon>
        <taxon>Hyphomicrobiales</taxon>
        <taxon>Rhizobiaceae</taxon>
        <taxon>Hoeflea</taxon>
    </lineage>
</organism>
<evidence type="ECO:0000313" key="1">
    <source>
        <dbReference type="EMBL" id="MCY0150425.1"/>
    </source>
</evidence>
<gene>
    <name evidence="1" type="ORF">OEG84_22645</name>
</gene>
<evidence type="ECO:0008006" key="3">
    <source>
        <dbReference type="Google" id="ProtNLM"/>
    </source>
</evidence>
<reference evidence="1" key="1">
    <citation type="submission" date="2022-10" db="EMBL/GenBank/DDBJ databases">
        <title>Hoeflea sp. G2-23, isolated from marine algae.</title>
        <authorList>
            <person name="Kristyanto S."/>
            <person name="Kim J.M."/>
            <person name="Jeon C.O."/>
        </authorList>
    </citation>
    <scope>NUCLEOTIDE SEQUENCE</scope>
    <source>
        <strain evidence="1">G2-23</strain>
    </source>
</reference>
<evidence type="ECO:0000313" key="2">
    <source>
        <dbReference type="Proteomes" id="UP001073227"/>
    </source>
</evidence>
<dbReference type="RefSeq" id="WP_267655865.1">
    <property type="nucleotide sequence ID" value="NZ_JAOVZR010000001.1"/>
</dbReference>
<dbReference type="EMBL" id="JAOVZR010000001">
    <property type="protein sequence ID" value="MCY0150425.1"/>
    <property type="molecule type" value="Genomic_DNA"/>
</dbReference>
<sequence length="108" mass="11388">MAKKPVTPAQIWQSWSGLGVLAFEAQSVINMRMLGMAGLWPVGKAENQKMLSEKPVAFAKASQAAAKMAASGGRPDEILAAAIAPLTRTARANRKRLTGGVGARQKKS</sequence>
<name>A0ABT3ZF46_9HYPH</name>